<feature type="transmembrane region" description="Helical" evidence="1">
    <location>
        <begin position="56"/>
        <end position="75"/>
    </location>
</feature>
<gene>
    <name evidence="3" type="ORF">A11A3_14395</name>
</gene>
<keyword evidence="4" id="KW-1185">Reference proteome</keyword>
<reference evidence="3 4" key="1">
    <citation type="journal article" date="2012" name="J. Bacteriol.">
        <title>Genome Sequence of the Alkane-Degrading Bacterium Alcanivorax hongdengensis Type Strain A-11-3.</title>
        <authorList>
            <person name="Lai Q."/>
            <person name="Shao Z."/>
        </authorList>
    </citation>
    <scope>NUCLEOTIDE SEQUENCE [LARGE SCALE GENOMIC DNA]</scope>
    <source>
        <strain evidence="3 4">A-11-3</strain>
    </source>
</reference>
<accession>L0W8I6</accession>
<comment type="caution">
    <text evidence="3">The sequence shown here is derived from an EMBL/GenBank/DDBJ whole genome shotgun (WGS) entry which is preliminary data.</text>
</comment>
<feature type="domain" description="VanZ-like" evidence="2">
    <location>
        <begin position="33"/>
        <end position="99"/>
    </location>
</feature>
<dbReference type="AlphaFoldDB" id="L0W8I6"/>
<evidence type="ECO:0000313" key="4">
    <source>
        <dbReference type="Proteomes" id="UP000010164"/>
    </source>
</evidence>
<keyword evidence="1" id="KW-0812">Transmembrane</keyword>
<dbReference type="Pfam" id="PF04892">
    <property type="entry name" value="VanZ"/>
    <property type="match status" value="1"/>
</dbReference>
<dbReference type="InterPro" id="IPR006976">
    <property type="entry name" value="VanZ-like"/>
</dbReference>
<evidence type="ECO:0000256" key="1">
    <source>
        <dbReference type="SAM" id="Phobius"/>
    </source>
</evidence>
<dbReference type="NCBIfam" id="NF037970">
    <property type="entry name" value="vanZ_1"/>
    <property type="match status" value="1"/>
</dbReference>
<dbReference type="STRING" id="1177179.A11A3_14395"/>
<dbReference type="eggNOG" id="COG5652">
    <property type="taxonomic scope" value="Bacteria"/>
</dbReference>
<keyword evidence="1" id="KW-0472">Membrane</keyword>
<dbReference type="PATRIC" id="fig|1177179.3.peg.2839"/>
<dbReference type="Proteomes" id="UP000010164">
    <property type="component" value="Unassembled WGS sequence"/>
</dbReference>
<dbReference type="EMBL" id="AMRJ01000029">
    <property type="protein sequence ID" value="EKF73284.1"/>
    <property type="molecule type" value="Genomic_DNA"/>
</dbReference>
<evidence type="ECO:0000313" key="3">
    <source>
        <dbReference type="EMBL" id="EKF73284.1"/>
    </source>
</evidence>
<proteinExistence type="predicted"/>
<sequence length="110" mass="12145">MVTGLFVVGAMLPGALRETISKTFYLRGVDPYAHFVFCALIALLLRWSGVPMLRVVLSVLALGALIEVVQLWIPGRSTSWNDMANDAAGMALGLFLMWLSQQFMRRGRDG</sequence>
<keyword evidence="1" id="KW-1133">Transmembrane helix</keyword>
<feature type="transmembrane region" description="Helical" evidence="1">
    <location>
        <begin position="87"/>
        <end position="104"/>
    </location>
</feature>
<name>L0W8I6_9GAMM</name>
<evidence type="ECO:0000259" key="2">
    <source>
        <dbReference type="Pfam" id="PF04892"/>
    </source>
</evidence>
<protein>
    <recommendedName>
        <fullName evidence="2">VanZ-like domain-containing protein</fullName>
    </recommendedName>
</protein>
<organism evidence="3 4">
    <name type="scientific">Alcanivorax hongdengensis A-11-3</name>
    <dbReference type="NCBI Taxonomy" id="1177179"/>
    <lineage>
        <taxon>Bacteria</taxon>
        <taxon>Pseudomonadati</taxon>
        <taxon>Pseudomonadota</taxon>
        <taxon>Gammaproteobacteria</taxon>
        <taxon>Oceanospirillales</taxon>
        <taxon>Alcanivoracaceae</taxon>
        <taxon>Alcanivorax</taxon>
    </lineage>
</organism>
<feature type="transmembrane region" description="Helical" evidence="1">
    <location>
        <begin position="33"/>
        <end position="49"/>
    </location>
</feature>